<keyword evidence="1" id="KW-0489">Methyltransferase</keyword>
<dbReference type="Proteomes" id="UP000307720">
    <property type="component" value="Unassembled WGS sequence"/>
</dbReference>
<protein>
    <submittedName>
        <fullName evidence="1">RNA methyltransferase</fullName>
    </submittedName>
</protein>
<gene>
    <name evidence="1" type="ORF">E5357_05130</name>
</gene>
<keyword evidence="2" id="KW-1185">Reference proteome</keyword>
<accession>A0AC61R3S8</accession>
<comment type="caution">
    <text evidence="1">The sequence shown here is derived from an EMBL/GenBank/DDBJ whole genome shotgun (WGS) entry which is preliminary data.</text>
</comment>
<dbReference type="EMBL" id="SRZB01000006">
    <property type="protein sequence ID" value="TGX99661.1"/>
    <property type="molecule type" value="Genomic_DNA"/>
</dbReference>
<keyword evidence="1" id="KW-0808">Transferase</keyword>
<proteinExistence type="predicted"/>
<organism evidence="1 2">
    <name type="scientific">Hominisplanchenecus murintestinalis</name>
    <dbReference type="NCBI Taxonomy" id="2941517"/>
    <lineage>
        <taxon>Bacteria</taxon>
        <taxon>Bacillati</taxon>
        <taxon>Bacillota</taxon>
        <taxon>Clostridia</taxon>
        <taxon>Lachnospirales</taxon>
        <taxon>Lachnospiraceae</taxon>
        <taxon>Hominisplanchenecus</taxon>
    </lineage>
</organism>
<evidence type="ECO:0000313" key="2">
    <source>
        <dbReference type="Proteomes" id="UP000307720"/>
    </source>
</evidence>
<sequence length="258" mass="28511">MITSASNMQMKNLVRLQKKGRARREQDVFVVEGMKMYREAPREFIEKVYISKSFSEKAEAGELLGGRNVEVVDDRVFQSISDTKTPQGILAVIRRQHYTLEQVVGGEKPLVLVLENIQDPGNLGTILRTGEGAGVTGIVMSADTVDIYNPKTIRSTMGSVYRMPFCYAEDMDQVMRNLKQKGISVYAAHLKGSADYDAVDYRGSCGFLIGNEGSGLSERLAAQADGYIRIPMCGEVESLNAAVASAVLMYEAFRQRKS</sequence>
<evidence type="ECO:0000313" key="1">
    <source>
        <dbReference type="EMBL" id="TGX99661.1"/>
    </source>
</evidence>
<reference evidence="1" key="1">
    <citation type="submission" date="2019-04" db="EMBL/GenBank/DDBJ databases">
        <title>Microbes associate with the intestines of laboratory mice.</title>
        <authorList>
            <person name="Navarre W."/>
            <person name="Wong E."/>
            <person name="Huang K."/>
            <person name="Tropini C."/>
            <person name="Ng K."/>
            <person name="Yu B."/>
        </authorList>
    </citation>
    <scope>NUCLEOTIDE SEQUENCE</scope>
    <source>
        <strain evidence="1">NM72_1-8</strain>
    </source>
</reference>
<name>A0AC61R3S8_9FIRM</name>